<dbReference type="GO" id="GO:0003747">
    <property type="term" value="F:translation release factor activity"/>
    <property type="evidence" value="ECO:0007669"/>
    <property type="project" value="InterPro"/>
</dbReference>
<dbReference type="Pfam" id="PF00472">
    <property type="entry name" value="RF-1"/>
    <property type="match status" value="1"/>
</dbReference>
<evidence type="ECO:0000256" key="1">
    <source>
        <dbReference type="ARBA" id="ARBA00010835"/>
    </source>
</evidence>
<comment type="caution">
    <text evidence="4">The sequence shown here is derived from an EMBL/GenBank/DDBJ whole genome shotgun (WGS) entry which is preliminary data.</text>
</comment>
<feature type="domain" description="Prokaryotic-type class I peptide chain release factors" evidence="3">
    <location>
        <begin position="10"/>
        <end position="105"/>
    </location>
</feature>
<dbReference type="Proteomes" id="UP000777784">
    <property type="component" value="Unassembled WGS sequence"/>
</dbReference>
<evidence type="ECO:0000259" key="3">
    <source>
        <dbReference type="Pfam" id="PF00472"/>
    </source>
</evidence>
<name>A0A948W827_UNCEI</name>
<reference evidence="4" key="1">
    <citation type="submission" date="2021-05" db="EMBL/GenBank/DDBJ databases">
        <title>Energy efficiency and biological interactions define the core microbiome of deep oligotrophic groundwater.</title>
        <authorList>
            <person name="Mehrshad M."/>
            <person name="Lopez-Fernandez M."/>
            <person name="Bell E."/>
            <person name="Bernier-Latmani R."/>
            <person name="Bertilsson S."/>
            <person name="Dopson M."/>
        </authorList>
    </citation>
    <scope>NUCLEOTIDE SEQUENCE</scope>
    <source>
        <strain evidence="4">Modern_marine.mb.64</strain>
    </source>
</reference>
<accession>A0A948W827</accession>
<protein>
    <submittedName>
        <fullName evidence="4">Peptide chain release factor-like protein</fullName>
    </submittedName>
</protein>
<dbReference type="InterPro" id="IPR050057">
    <property type="entry name" value="Prokaryotic/Mito_RF"/>
</dbReference>
<dbReference type="Gene3D" id="3.30.160.20">
    <property type="match status" value="1"/>
</dbReference>
<gene>
    <name evidence="4" type="ORF">KJ970_18225</name>
</gene>
<evidence type="ECO:0000313" key="4">
    <source>
        <dbReference type="EMBL" id="MBU2692860.1"/>
    </source>
</evidence>
<sequence length="117" mass="13334">MATTRDNILKECRITVFRSGGPGGQKRNKVASAVRIQHIPTGVVAIGRCHRELHRNRKEAEDRLVEKVLALEKKPPARHPTQPTAAAREERLTGKKQRSRLKEMRNRVIRENEGEGR</sequence>
<organism evidence="4 5">
    <name type="scientific">Eiseniibacteriota bacterium</name>
    <dbReference type="NCBI Taxonomy" id="2212470"/>
    <lineage>
        <taxon>Bacteria</taxon>
        <taxon>Candidatus Eiseniibacteriota</taxon>
    </lineage>
</organism>
<comment type="similarity">
    <text evidence="1">Belongs to the prokaryotic/mitochondrial release factor family.</text>
</comment>
<dbReference type="SUPFAM" id="SSF75620">
    <property type="entry name" value="Release factor"/>
    <property type="match status" value="1"/>
</dbReference>
<dbReference type="InterPro" id="IPR045853">
    <property type="entry name" value="Pep_chain_release_fac_I_sf"/>
</dbReference>
<feature type="region of interest" description="Disordered" evidence="2">
    <location>
        <begin position="72"/>
        <end position="117"/>
    </location>
</feature>
<proteinExistence type="inferred from homology"/>
<dbReference type="InterPro" id="IPR000352">
    <property type="entry name" value="Pep_chain_release_fac_I"/>
</dbReference>
<dbReference type="PANTHER" id="PTHR43804">
    <property type="entry name" value="LD18447P"/>
    <property type="match status" value="1"/>
</dbReference>
<evidence type="ECO:0000256" key="2">
    <source>
        <dbReference type="SAM" id="MobiDB-lite"/>
    </source>
</evidence>
<dbReference type="AlphaFoldDB" id="A0A948W827"/>
<dbReference type="PANTHER" id="PTHR43804:SF6">
    <property type="entry name" value="CLASS I PEPTIDE CHAIN RELEASE FACTOR"/>
    <property type="match status" value="1"/>
</dbReference>
<evidence type="ECO:0000313" key="5">
    <source>
        <dbReference type="Proteomes" id="UP000777784"/>
    </source>
</evidence>
<dbReference type="EMBL" id="JAHJDP010000104">
    <property type="protein sequence ID" value="MBU2692860.1"/>
    <property type="molecule type" value="Genomic_DNA"/>
</dbReference>
<feature type="compositionally biased region" description="Basic and acidic residues" evidence="2">
    <location>
        <begin position="100"/>
        <end position="117"/>
    </location>
</feature>